<dbReference type="EMBL" id="RWGY01000270">
    <property type="protein sequence ID" value="TVU02809.1"/>
    <property type="molecule type" value="Genomic_DNA"/>
</dbReference>
<dbReference type="OrthoDB" id="664460at2759"/>
<evidence type="ECO:0000313" key="2">
    <source>
        <dbReference type="Proteomes" id="UP000324897"/>
    </source>
</evidence>
<comment type="caution">
    <text evidence="1">The sequence shown here is derived from an EMBL/GenBank/DDBJ whole genome shotgun (WGS) entry which is preliminary data.</text>
</comment>
<evidence type="ECO:0000313" key="1">
    <source>
        <dbReference type="EMBL" id="TVU02809.1"/>
    </source>
</evidence>
<dbReference type="InterPro" id="IPR013181">
    <property type="entry name" value="DUF1719"/>
</dbReference>
<feature type="non-terminal residue" evidence="1">
    <location>
        <position position="1"/>
    </location>
</feature>
<gene>
    <name evidence="1" type="ORF">EJB05_51656</name>
</gene>
<dbReference type="SMART" id="SM01157">
    <property type="entry name" value="DUF1719"/>
    <property type="match status" value="1"/>
</dbReference>
<dbReference type="PANTHER" id="PTHR33377">
    <property type="entry name" value="OS10G0134700 PROTEIN-RELATED"/>
    <property type="match status" value="1"/>
</dbReference>
<dbReference type="PANTHER" id="PTHR33377:SF26">
    <property type="match status" value="1"/>
</dbReference>
<organism evidence="1 2">
    <name type="scientific">Eragrostis curvula</name>
    <name type="common">weeping love grass</name>
    <dbReference type="NCBI Taxonomy" id="38414"/>
    <lineage>
        <taxon>Eukaryota</taxon>
        <taxon>Viridiplantae</taxon>
        <taxon>Streptophyta</taxon>
        <taxon>Embryophyta</taxon>
        <taxon>Tracheophyta</taxon>
        <taxon>Spermatophyta</taxon>
        <taxon>Magnoliopsida</taxon>
        <taxon>Liliopsida</taxon>
        <taxon>Poales</taxon>
        <taxon>Poaceae</taxon>
        <taxon>PACMAD clade</taxon>
        <taxon>Chloridoideae</taxon>
        <taxon>Eragrostideae</taxon>
        <taxon>Eragrostidinae</taxon>
        <taxon>Eragrostis</taxon>
    </lineage>
</organism>
<keyword evidence="2" id="KW-1185">Reference proteome</keyword>
<sequence>MAGMVGSALAHEGVSGASSYISGKLEEKASRAHTMAKLEMALSQMEFALERAGKLPITYVSLLRRMKVLKRAYLQGTDMLNKHKMLVAAKEDQDVGRRGRRPVPFLDGIFRRATNLPISSLLGLDSDDGRLTSPVAQTFEWYAACADKLVADVVTGCPLRRDHHHAFSYPLLRHLLEGKTLCYETARARRGPGQHRHSLFLWPVRLEERGVEARLLYQYLDRERPERRFHLRLMIRLSEDTDIVGVAVKGLRSLTSQFKLTTASAVGELALLPHQLQDDMAHSYGPPLDWSEEAYAEQTKSWRPDPICCTDSVVSSHGVPEPVIAVGFGCYVSAPEYNNALAGGTSGADDAAVAVAAGRNAPPLYLVKEVLRSKAIVDCVVHQTEPADYNVTCYTPHGFARVRLRKATDELAWTEQRGGRGAGKRKR</sequence>
<proteinExistence type="predicted"/>
<name>A0A5J9SV31_9POAL</name>
<dbReference type="Pfam" id="PF08224">
    <property type="entry name" value="DUF1719"/>
    <property type="match status" value="1"/>
</dbReference>
<accession>A0A5J9SV31</accession>
<dbReference type="Gramene" id="TVU02809">
    <property type="protein sequence ID" value="TVU02809"/>
    <property type="gene ID" value="EJB05_51656"/>
</dbReference>
<dbReference type="Proteomes" id="UP000324897">
    <property type="component" value="Unassembled WGS sequence"/>
</dbReference>
<reference evidence="1 2" key="1">
    <citation type="journal article" date="2019" name="Sci. Rep.">
        <title>A high-quality genome of Eragrostis curvula grass provides insights into Poaceae evolution and supports new strategies to enhance forage quality.</title>
        <authorList>
            <person name="Carballo J."/>
            <person name="Santos B.A.C.M."/>
            <person name="Zappacosta D."/>
            <person name="Garbus I."/>
            <person name="Selva J.P."/>
            <person name="Gallo C.A."/>
            <person name="Diaz A."/>
            <person name="Albertini E."/>
            <person name="Caccamo M."/>
            <person name="Echenique V."/>
        </authorList>
    </citation>
    <scope>NUCLEOTIDE SEQUENCE [LARGE SCALE GENOMIC DNA]</scope>
    <source>
        <strain evidence="2">cv. Victoria</strain>
        <tissue evidence="1">Leaf</tissue>
    </source>
</reference>
<protein>
    <submittedName>
        <fullName evidence="1">Uncharacterized protein</fullName>
    </submittedName>
</protein>
<dbReference type="AlphaFoldDB" id="A0A5J9SV31"/>